<proteinExistence type="predicted"/>
<dbReference type="InterPro" id="IPR045540">
    <property type="entry name" value="YegS/DAGK_C"/>
</dbReference>
<dbReference type="InterPro" id="IPR004363">
    <property type="entry name" value="Methylgl_synth"/>
</dbReference>
<organism evidence="2 3">
    <name type="scientific">Arthrobacter wenxiniae</name>
    <dbReference type="NCBI Taxonomy" id="2713570"/>
    <lineage>
        <taxon>Bacteria</taxon>
        <taxon>Bacillati</taxon>
        <taxon>Actinomycetota</taxon>
        <taxon>Actinomycetes</taxon>
        <taxon>Micrococcales</taxon>
        <taxon>Micrococcaceae</taxon>
        <taxon>Arthrobacter</taxon>
    </lineage>
</organism>
<dbReference type="SUPFAM" id="SSF111331">
    <property type="entry name" value="NAD kinase/diacylglycerol kinase-like"/>
    <property type="match status" value="1"/>
</dbReference>
<dbReference type="GO" id="GO:0019242">
    <property type="term" value="P:methylglyoxal biosynthetic process"/>
    <property type="evidence" value="ECO:0007669"/>
    <property type="project" value="InterPro"/>
</dbReference>
<dbReference type="InterPro" id="IPR017438">
    <property type="entry name" value="ATP-NAD_kinase_N"/>
</dbReference>
<comment type="caution">
    <text evidence="2">The sequence shown here is derived from an EMBL/GenBank/DDBJ whole genome shotgun (WGS) entry which is preliminary data.</text>
</comment>
<evidence type="ECO:0000313" key="2">
    <source>
        <dbReference type="EMBL" id="NVM94259.1"/>
    </source>
</evidence>
<evidence type="ECO:0000313" key="3">
    <source>
        <dbReference type="Proteomes" id="UP000543556"/>
    </source>
</evidence>
<dbReference type="InterPro" id="IPR001206">
    <property type="entry name" value="Diacylglycerol_kinase_cat_dom"/>
</dbReference>
<name>A0A7Y7IEZ7_9MICC</name>
<gene>
    <name evidence="2" type="ORF">G6034_04915</name>
</gene>
<sequence length="308" mass="31722">MNQSADSLPPRAAVIINPAKGEAADVRAMMTTVSSNNGWAAPLFLETTPEDGGTSQARQALAENVDVVIAAGGDGTVRCVAAVLSGTGTALGIIPLGTGNLLARNLGLDINDPAAAAREALTGANRPIDVILATVDHARDQQLFLVMAGLGFDAAVMADTKDGLKDTVGWLAYVDAGIRKLPGRPVKATITIDAGHSTVHRLRGVTCGNCGKLQGGVELFPGARFDDGELDLMVVAPRGRLGWLGVLAGLFSRGRSKDPSVEYFHGKTAEISVATPQAFQLDGDPLGEASHLTLTVDAGALLVRQAGS</sequence>
<keyword evidence="2" id="KW-0808">Transferase</keyword>
<evidence type="ECO:0000259" key="1">
    <source>
        <dbReference type="PROSITE" id="PS50146"/>
    </source>
</evidence>
<dbReference type="SMART" id="SM00046">
    <property type="entry name" value="DAGKc"/>
    <property type="match status" value="1"/>
</dbReference>
<protein>
    <submittedName>
        <fullName evidence="2">Diacylglycerol kinase family lipid kinase</fullName>
    </submittedName>
</protein>
<reference evidence="2 3" key="1">
    <citation type="submission" date="2020-02" db="EMBL/GenBank/DDBJ databases">
        <title>Genome sequence of strain AETb3-4.</title>
        <authorList>
            <person name="Gao J."/>
            <person name="Zhang X."/>
        </authorList>
    </citation>
    <scope>NUCLEOTIDE SEQUENCE [LARGE SCALE GENOMIC DNA]</scope>
    <source>
        <strain evidence="2 3">AETb3-4</strain>
    </source>
</reference>
<keyword evidence="3" id="KW-1185">Reference proteome</keyword>
<dbReference type="InterPro" id="IPR016064">
    <property type="entry name" value="NAD/diacylglycerol_kinase_sf"/>
</dbReference>
<keyword evidence="2" id="KW-0418">Kinase</keyword>
<dbReference type="Gene3D" id="2.60.200.40">
    <property type="match status" value="1"/>
</dbReference>
<dbReference type="GO" id="GO:0005829">
    <property type="term" value="C:cytosol"/>
    <property type="evidence" value="ECO:0007669"/>
    <property type="project" value="TreeGrafter"/>
</dbReference>
<dbReference type="EMBL" id="JAAMFM010000004">
    <property type="protein sequence ID" value="NVM94259.1"/>
    <property type="molecule type" value="Genomic_DNA"/>
</dbReference>
<dbReference type="PROSITE" id="PS50146">
    <property type="entry name" value="DAGK"/>
    <property type="match status" value="1"/>
</dbReference>
<dbReference type="PANTHER" id="PTHR30492:SF0">
    <property type="entry name" value="METHYLGLYOXAL SYNTHASE"/>
    <property type="match status" value="1"/>
</dbReference>
<dbReference type="Pfam" id="PF19279">
    <property type="entry name" value="YegS_C"/>
    <property type="match status" value="1"/>
</dbReference>
<dbReference type="RefSeq" id="WP_176633976.1">
    <property type="nucleotide sequence ID" value="NZ_JAAMFM010000004.1"/>
</dbReference>
<dbReference type="Proteomes" id="UP000543556">
    <property type="component" value="Unassembled WGS sequence"/>
</dbReference>
<dbReference type="Gene3D" id="3.40.50.10330">
    <property type="entry name" value="Probable inorganic polyphosphate/atp-NAD kinase, domain 1"/>
    <property type="match status" value="1"/>
</dbReference>
<dbReference type="GO" id="GO:0008929">
    <property type="term" value="F:methylglyoxal synthase activity"/>
    <property type="evidence" value="ECO:0007669"/>
    <property type="project" value="InterPro"/>
</dbReference>
<feature type="domain" description="DAGKc" evidence="1">
    <location>
        <begin position="7"/>
        <end position="137"/>
    </location>
</feature>
<accession>A0A7Y7IEZ7</accession>
<dbReference type="Pfam" id="PF00781">
    <property type="entry name" value="DAGK_cat"/>
    <property type="match status" value="1"/>
</dbReference>
<dbReference type="AlphaFoldDB" id="A0A7Y7IEZ7"/>
<dbReference type="GO" id="GO:0016301">
    <property type="term" value="F:kinase activity"/>
    <property type="evidence" value="ECO:0007669"/>
    <property type="project" value="UniProtKB-KW"/>
</dbReference>
<dbReference type="PANTHER" id="PTHR30492">
    <property type="entry name" value="METHYLGLYOXAL SYNTHASE"/>
    <property type="match status" value="1"/>
</dbReference>